<dbReference type="CDD" id="cd15904">
    <property type="entry name" value="TSPO_MBR"/>
    <property type="match status" value="1"/>
</dbReference>
<evidence type="ECO:0000313" key="7">
    <source>
        <dbReference type="EMBL" id="MQX35723.1"/>
    </source>
</evidence>
<evidence type="ECO:0000256" key="6">
    <source>
        <dbReference type="SAM" id="Phobius"/>
    </source>
</evidence>
<name>A0A7X2D2F6_9PROT</name>
<gene>
    <name evidence="7" type="ORF">GHC57_04240</name>
</gene>
<comment type="similarity">
    <text evidence="2">Belongs to the TspO/BZRP family.</text>
</comment>
<dbReference type="GO" id="GO:0016020">
    <property type="term" value="C:membrane"/>
    <property type="evidence" value="ECO:0007669"/>
    <property type="project" value="UniProtKB-SubCell"/>
</dbReference>
<evidence type="ECO:0000256" key="5">
    <source>
        <dbReference type="ARBA" id="ARBA00023136"/>
    </source>
</evidence>
<accession>A0A7X2D2F6</accession>
<dbReference type="Proteomes" id="UP000434582">
    <property type="component" value="Unassembled WGS sequence"/>
</dbReference>
<reference evidence="7 8" key="1">
    <citation type="submission" date="2019-10" db="EMBL/GenBank/DDBJ databases">
        <title>Draft whole-genome sequence of the purple nonsulfur photosynthetic bacterium Roseospira navarrensis DSM 15114.</title>
        <authorList>
            <person name="Kyndt J.A."/>
            <person name="Meyer T.E."/>
        </authorList>
    </citation>
    <scope>NUCLEOTIDE SEQUENCE [LARGE SCALE GENOMIC DNA]</scope>
    <source>
        <strain evidence="7 8">DSM 15114</strain>
    </source>
</reference>
<feature type="transmembrane region" description="Helical" evidence="6">
    <location>
        <begin position="45"/>
        <end position="66"/>
    </location>
</feature>
<dbReference type="PIRSF" id="PIRSF005859">
    <property type="entry name" value="PBR"/>
    <property type="match status" value="1"/>
</dbReference>
<sequence>MDISSIIALAVILAASFATAMTAAVSRPGPWYAALDKPWWTPPNWLFPIAWSIMYALMSASAFLVWRFAPPGEAFAPLSAYAIQLVLNGLWSPVFFRMQWMGLAYLVVVAMWVAILYTIVLFFQINYWAGLMMLPYLLWVTVASFLNLSVWRMNRGRTVHADGTTA</sequence>
<dbReference type="InterPro" id="IPR038330">
    <property type="entry name" value="TspO/MBR-related_sf"/>
</dbReference>
<keyword evidence="8" id="KW-1185">Reference proteome</keyword>
<evidence type="ECO:0000256" key="3">
    <source>
        <dbReference type="ARBA" id="ARBA00022692"/>
    </source>
</evidence>
<feature type="transmembrane region" description="Helical" evidence="6">
    <location>
        <begin position="78"/>
        <end position="96"/>
    </location>
</feature>
<dbReference type="Pfam" id="PF03073">
    <property type="entry name" value="TspO_MBR"/>
    <property type="match status" value="1"/>
</dbReference>
<keyword evidence="3 6" id="KW-0812">Transmembrane</keyword>
<evidence type="ECO:0000313" key="8">
    <source>
        <dbReference type="Proteomes" id="UP000434582"/>
    </source>
</evidence>
<dbReference type="AlphaFoldDB" id="A0A7X2D2F6"/>
<dbReference type="GO" id="GO:0033013">
    <property type="term" value="P:tetrapyrrole metabolic process"/>
    <property type="evidence" value="ECO:0007669"/>
    <property type="project" value="UniProtKB-ARBA"/>
</dbReference>
<dbReference type="RefSeq" id="WP_153341504.1">
    <property type="nucleotide sequence ID" value="NZ_WIVE01000007.1"/>
</dbReference>
<dbReference type="PANTHER" id="PTHR10057">
    <property type="entry name" value="PERIPHERAL-TYPE BENZODIAZEPINE RECEPTOR"/>
    <property type="match status" value="1"/>
</dbReference>
<keyword evidence="5 6" id="KW-0472">Membrane</keyword>
<dbReference type="FunFam" id="1.20.1260.100:FF:000001">
    <property type="entry name" value="translocator protein 2"/>
    <property type="match status" value="1"/>
</dbReference>
<proteinExistence type="inferred from homology"/>
<dbReference type="PANTHER" id="PTHR10057:SF0">
    <property type="entry name" value="TRANSLOCATOR PROTEIN"/>
    <property type="match status" value="1"/>
</dbReference>
<organism evidence="7 8">
    <name type="scientific">Roseospira navarrensis</name>
    <dbReference type="NCBI Taxonomy" id="140058"/>
    <lineage>
        <taxon>Bacteria</taxon>
        <taxon>Pseudomonadati</taxon>
        <taxon>Pseudomonadota</taxon>
        <taxon>Alphaproteobacteria</taxon>
        <taxon>Rhodospirillales</taxon>
        <taxon>Rhodospirillaceae</taxon>
        <taxon>Roseospira</taxon>
    </lineage>
</organism>
<comment type="caution">
    <text evidence="7">The sequence shown here is derived from an EMBL/GenBank/DDBJ whole genome shotgun (WGS) entry which is preliminary data.</text>
</comment>
<dbReference type="InterPro" id="IPR004307">
    <property type="entry name" value="TspO_MBR"/>
</dbReference>
<dbReference type="Gene3D" id="1.20.1260.100">
    <property type="entry name" value="TspO/MBR protein"/>
    <property type="match status" value="1"/>
</dbReference>
<feature type="transmembrane region" description="Helical" evidence="6">
    <location>
        <begin position="6"/>
        <end position="25"/>
    </location>
</feature>
<feature type="transmembrane region" description="Helical" evidence="6">
    <location>
        <begin position="103"/>
        <end position="125"/>
    </location>
</feature>
<evidence type="ECO:0000256" key="4">
    <source>
        <dbReference type="ARBA" id="ARBA00022989"/>
    </source>
</evidence>
<keyword evidence="4 6" id="KW-1133">Transmembrane helix</keyword>
<comment type="subcellular location">
    <subcellularLocation>
        <location evidence="1">Membrane</location>
        <topology evidence="1">Multi-pass membrane protein</topology>
    </subcellularLocation>
</comment>
<evidence type="ECO:0000256" key="1">
    <source>
        <dbReference type="ARBA" id="ARBA00004141"/>
    </source>
</evidence>
<protein>
    <submittedName>
        <fullName evidence="7">Sensory protein TspO</fullName>
    </submittedName>
</protein>
<dbReference type="OrthoDB" id="9795496at2"/>
<feature type="transmembrane region" description="Helical" evidence="6">
    <location>
        <begin position="131"/>
        <end position="151"/>
    </location>
</feature>
<dbReference type="EMBL" id="WIVE01000007">
    <property type="protein sequence ID" value="MQX35723.1"/>
    <property type="molecule type" value="Genomic_DNA"/>
</dbReference>
<evidence type="ECO:0000256" key="2">
    <source>
        <dbReference type="ARBA" id="ARBA00007524"/>
    </source>
</evidence>